<gene>
    <name evidence="10" type="ORF">ENV30_02910</name>
</gene>
<dbReference type="GO" id="GO:0046872">
    <property type="term" value="F:metal ion binding"/>
    <property type="evidence" value="ECO:0007669"/>
    <property type="project" value="UniProtKB-KW"/>
</dbReference>
<keyword evidence="4" id="KW-0285">Flavoprotein</keyword>
<dbReference type="AlphaFoldDB" id="A0A7V4DDI3"/>
<dbReference type="EMBL" id="DTFV01000043">
    <property type="protein sequence ID" value="HGI30251.1"/>
    <property type="molecule type" value="Genomic_DNA"/>
</dbReference>
<feature type="domain" description="Hcy-binding" evidence="9">
    <location>
        <begin position="2"/>
        <end position="288"/>
    </location>
</feature>
<comment type="cofactor">
    <cofactor evidence="8">
        <name>Zn(2+)</name>
        <dbReference type="ChEBI" id="CHEBI:29105"/>
    </cofactor>
</comment>
<keyword evidence="8" id="KW-0479">Metal-binding</keyword>
<dbReference type="Pfam" id="PF02574">
    <property type="entry name" value="S-methyl_trans"/>
    <property type="match status" value="1"/>
</dbReference>
<feature type="binding site" evidence="8">
    <location>
        <position position="273"/>
    </location>
    <ligand>
        <name>Zn(2+)</name>
        <dbReference type="ChEBI" id="CHEBI:29105"/>
    </ligand>
</feature>
<dbReference type="EC" id="2.1.1.10" evidence="10"/>
<dbReference type="EC" id="1.5.1.20" evidence="10"/>
<dbReference type="NCBIfam" id="NF006396">
    <property type="entry name" value="PRK08645.1"/>
    <property type="match status" value="1"/>
</dbReference>
<comment type="cofactor">
    <cofactor evidence="1">
        <name>FAD</name>
        <dbReference type="ChEBI" id="CHEBI:57692"/>
    </cofactor>
</comment>
<evidence type="ECO:0000259" key="9">
    <source>
        <dbReference type="PROSITE" id="PS50970"/>
    </source>
</evidence>
<dbReference type="Gene3D" id="3.20.20.330">
    <property type="entry name" value="Homocysteine-binding-like domain"/>
    <property type="match status" value="1"/>
</dbReference>
<dbReference type="InterPro" id="IPR036589">
    <property type="entry name" value="HCY_dom_sf"/>
</dbReference>
<dbReference type="SUPFAM" id="SSF82282">
    <property type="entry name" value="Homocysteine S-methyltransferase"/>
    <property type="match status" value="1"/>
</dbReference>
<evidence type="ECO:0000256" key="8">
    <source>
        <dbReference type="PROSITE-ProRule" id="PRU00333"/>
    </source>
</evidence>
<dbReference type="PANTHER" id="PTHR11103">
    <property type="entry name" value="SLR1189 PROTEIN"/>
    <property type="match status" value="1"/>
</dbReference>
<dbReference type="PROSITE" id="PS50970">
    <property type="entry name" value="HCY"/>
    <property type="match status" value="1"/>
</dbReference>
<accession>A0A7V4DDI3</accession>
<dbReference type="GO" id="GO:0004489">
    <property type="term" value="F:methylenetetrahydrofolate reductase [NAD(P)H] activity"/>
    <property type="evidence" value="ECO:0007669"/>
    <property type="project" value="UniProtKB-EC"/>
</dbReference>
<proteinExistence type="predicted"/>
<organism evidence="10">
    <name type="scientific">Candidatus Caldatribacterium californiense</name>
    <dbReference type="NCBI Taxonomy" id="1454726"/>
    <lineage>
        <taxon>Bacteria</taxon>
        <taxon>Pseudomonadati</taxon>
        <taxon>Atribacterota</taxon>
        <taxon>Atribacteria</taxon>
        <taxon>Atribacterales</taxon>
        <taxon>Candidatus Caldatribacteriaceae</taxon>
        <taxon>Candidatus Caldatribacterium</taxon>
    </lineage>
</organism>
<keyword evidence="8" id="KW-0862">Zinc</keyword>
<evidence type="ECO:0000256" key="7">
    <source>
        <dbReference type="ARBA" id="ARBA00023002"/>
    </source>
</evidence>
<dbReference type="GO" id="GO:0032259">
    <property type="term" value="P:methylation"/>
    <property type="evidence" value="ECO:0007669"/>
    <property type="project" value="UniProtKB-KW"/>
</dbReference>
<evidence type="ECO:0000256" key="4">
    <source>
        <dbReference type="ARBA" id="ARBA00022630"/>
    </source>
</evidence>
<dbReference type="UniPathway" id="UPA00193"/>
<dbReference type="InterPro" id="IPR003171">
    <property type="entry name" value="Mehydrof_redctse-like"/>
</dbReference>
<keyword evidence="6" id="KW-0274">FAD</keyword>
<protein>
    <submittedName>
        <fullName evidence="10">Bifunctional homocysteine S-methyltransferase/methylenetetrahydrofolate reductase</fullName>
        <ecNumber evidence="10">1.5.1.20</ecNumber>
        <ecNumber evidence="10">2.1.1.10</ecNumber>
    </submittedName>
</protein>
<feature type="binding site" evidence="8">
    <location>
        <position position="208"/>
    </location>
    <ligand>
        <name>Zn(2+)</name>
        <dbReference type="ChEBI" id="CHEBI:29105"/>
    </ligand>
</feature>
<feature type="binding site" evidence="8">
    <location>
        <position position="274"/>
    </location>
    <ligand>
        <name>Zn(2+)</name>
        <dbReference type="ChEBI" id="CHEBI:29105"/>
    </ligand>
</feature>
<dbReference type="SUPFAM" id="SSF51730">
    <property type="entry name" value="FAD-linked oxidoreductase"/>
    <property type="match status" value="1"/>
</dbReference>
<keyword evidence="5 8" id="KW-0808">Transferase</keyword>
<dbReference type="InterPro" id="IPR003726">
    <property type="entry name" value="HCY_dom"/>
</dbReference>
<sequence>MEPFLEFLKGTRVCLCDGAMGTELLRRGYPKDAPLELASITHRDLVRGIHEEYLASGAQLLETNTFGANALKLSLFGLEEKVEDIVLAGVRLAKEVSRGRAYVLGSVGPLGKPVGKGLGVEDDRARECYRQQIGALLEGGVDAVLFETMASTHEVALAVEVLRSFDQNIPYLVQFSFFPDGTTPSGDSLLRVLEFLKSLDACVVGINCGSGPHEAVQILEQFSRHLPGPFSVQPNAGYPQIIQGRMVYGAPPEYFASFAGTFVRLGAKILGGCCGTTPEHIRALAQAIGHLEEGTTLEVLEPERKKAVSEASFPPSTFAEKLGKRFVFTVEITPPKGTNLEGVKEGVRLLKKAGVDAVNISDSPMARVRISPIALAHILKEELGVESIVHFTCRDRNLISLQSELLGAAALGVQNILALTGDPPSVGDHPFARPVFEVTSEGLVLILSRLNSGVDFAGNPLGKATNFTIGVALNLNAQDLSQEIERLKRKIDNGAHFILTQPIYDPRDLERFFDLFHGSLPPLLGGILPLRSFRHAEFLHHEVPGIVIPERLRARMAQAEDPKHEGVAIALEVIRGIRDMVAGIYLMPPFERYEMTVAIIEAFRKEDKEDA</sequence>
<keyword evidence="3 8" id="KW-0489">Methyltransferase</keyword>
<dbReference type="GO" id="GO:0008168">
    <property type="term" value="F:methyltransferase activity"/>
    <property type="evidence" value="ECO:0007669"/>
    <property type="project" value="UniProtKB-UniRule"/>
</dbReference>
<name>A0A7V4DDI3_9BACT</name>
<evidence type="ECO:0000256" key="3">
    <source>
        <dbReference type="ARBA" id="ARBA00022603"/>
    </source>
</evidence>
<dbReference type="CDD" id="cd00537">
    <property type="entry name" value="MTHFR"/>
    <property type="match status" value="1"/>
</dbReference>
<evidence type="ECO:0000313" key="10">
    <source>
        <dbReference type="EMBL" id="HGI30251.1"/>
    </source>
</evidence>
<dbReference type="GO" id="GO:0006555">
    <property type="term" value="P:methionine metabolic process"/>
    <property type="evidence" value="ECO:0007669"/>
    <property type="project" value="InterPro"/>
</dbReference>
<reference evidence="10" key="1">
    <citation type="journal article" date="2020" name="mSystems">
        <title>Genome- and Community-Level Interaction Insights into Carbon Utilization and Element Cycling Functions of Hydrothermarchaeota in Hydrothermal Sediment.</title>
        <authorList>
            <person name="Zhou Z."/>
            <person name="Liu Y."/>
            <person name="Xu W."/>
            <person name="Pan J."/>
            <person name="Luo Z.H."/>
            <person name="Li M."/>
        </authorList>
    </citation>
    <scope>NUCLEOTIDE SEQUENCE [LARGE SCALE GENOMIC DNA]</scope>
    <source>
        <strain evidence="10">SpSt-747</strain>
    </source>
</reference>
<dbReference type="GO" id="GO:0035999">
    <property type="term" value="P:tetrahydrofolate interconversion"/>
    <property type="evidence" value="ECO:0007669"/>
    <property type="project" value="UniProtKB-UniPathway"/>
</dbReference>
<dbReference type="Pfam" id="PF02219">
    <property type="entry name" value="MTHFR"/>
    <property type="match status" value="1"/>
</dbReference>
<dbReference type="Gene3D" id="3.20.20.220">
    <property type="match status" value="1"/>
</dbReference>
<evidence type="ECO:0000256" key="5">
    <source>
        <dbReference type="ARBA" id="ARBA00022679"/>
    </source>
</evidence>
<evidence type="ECO:0000256" key="1">
    <source>
        <dbReference type="ARBA" id="ARBA00001974"/>
    </source>
</evidence>
<dbReference type="PANTHER" id="PTHR11103:SF18">
    <property type="entry name" value="SLR1189 PROTEIN"/>
    <property type="match status" value="1"/>
</dbReference>
<dbReference type="InterPro" id="IPR029041">
    <property type="entry name" value="FAD-linked_oxidoreductase-like"/>
</dbReference>
<evidence type="ECO:0000256" key="2">
    <source>
        <dbReference type="ARBA" id="ARBA00004777"/>
    </source>
</evidence>
<comment type="pathway">
    <text evidence="2">One-carbon metabolism; tetrahydrofolate interconversion.</text>
</comment>
<keyword evidence="7 10" id="KW-0560">Oxidoreductase</keyword>
<comment type="caution">
    <text evidence="10">The sequence shown here is derived from an EMBL/GenBank/DDBJ whole genome shotgun (WGS) entry which is preliminary data.</text>
</comment>
<evidence type="ECO:0000256" key="6">
    <source>
        <dbReference type="ARBA" id="ARBA00022827"/>
    </source>
</evidence>